<gene>
    <name evidence="2" type="ORF">GCM10007420_00670</name>
</gene>
<dbReference type="Pfam" id="PF00144">
    <property type="entry name" value="Beta-lactamase"/>
    <property type="match status" value="1"/>
</dbReference>
<evidence type="ECO:0000313" key="2">
    <source>
        <dbReference type="EMBL" id="GGG89527.1"/>
    </source>
</evidence>
<dbReference type="InterPro" id="IPR012338">
    <property type="entry name" value="Beta-lactam/transpept-like"/>
</dbReference>
<protein>
    <submittedName>
        <fullName evidence="2">Esterase</fullName>
    </submittedName>
</protein>
<evidence type="ECO:0000313" key="3">
    <source>
        <dbReference type="Proteomes" id="UP000648722"/>
    </source>
</evidence>
<dbReference type="PANTHER" id="PTHR43319:SF3">
    <property type="entry name" value="BETA-LACTAMASE-RELATED DOMAIN-CONTAINING PROTEIN"/>
    <property type="match status" value="1"/>
</dbReference>
<dbReference type="RefSeq" id="WP_188450565.1">
    <property type="nucleotide sequence ID" value="NZ_BMFS01000001.1"/>
</dbReference>
<sequence>MSITIHGHVAPGFEAVADAMRANFEAGDEIGAAFALYEKGEKRVDIWAGHADRARTRDWSEDTLIPVFSTGKAISATVAAYAVDQGWLSYDTKLAGIWPEFAAEGKERVTFGDALSHQAGLPGFTEAMEASDWFNRELIEERLAAMAPMWPLGEGSGYHPITFGFLADAAIRRADRQGRTIGGLLREVIAGPRGIDVHIGLPEAEHARAGEHVLPPRPPHLGKMNAEKQAAFLKAWSSPGRRGAAEWRTAEFPAANAHATARGLAELMGVFAAGGLLRGERLLSEAVTAEAMEIRVAGEDRVLPFDIAFGAGVNVNRDSGWFGPEPKAVGHYGFGGSCAFADPVTGLSGAYVMNRQMDVLVGDPRAIRLIEAAYQ</sequence>
<dbReference type="EMBL" id="BMFS01000001">
    <property type="protein sequence ID" value="GGG89527.1"/>
    <property type="molecule type" value="Genomic_DNA"/>
</dbReference>
<proteinExistence type="predicted"/>
<dbReference type="InterPro" id="IPR001466">
    <property type="entry name" value="Beta-lactam-related"/>
</dbReference>
<dbReference type="Gene3D" id="3.40.710.10">
    <property type="entry name" value="DD-peptidase/beta-lactamase superfamily"/>
    <property type="match status" value="1"/>
</dbReference>
<organism evidence="2 3">
    <name type="scientific">Glycocaulis albus</name>
    <dbReference type="NCBI Taxonomy" id="1382801"/>
    <lineage>
        <taxon>Bacteria</taxon>
        <taxon>Pseudomonadati</taxon>
        <taxon>Pseudomonadota</taxon>
        <taxon>Alphaproteobacteria</taxon>
        <taxon>Maricaulales</taxon>
        <taxon>Maricaulaceae</taxon>
        <taxon>Glycocaulis</taxon>
    </lineage>
</organism>
<keyword evidence="3" id="KW-1185">Reference proteome</keyword>
<dbReference type="PANTHER" id="PTHR43319">
    <property type="entry name" value="BETA-LACTAMASE-RELATED"/>
    <property type="match status" value="1"/>
</dbReference>
<evidence type="ECO:0000259" key="1">
    <source>
        <dbReference type="Pfam" id="PF00144"/>
    </source>
</evidence>
<dbReference type="Proteomes" id="UP000648722">
    <property type="component" value="Unassembled WGS sequence"/>
</dbReference>
<dbReference type="SUPFAM" id="SSF56601">
    <property type="entry name" value="beta-lactamase/transpeptidase-like"/>
    <property type="match status" value="1"/>
</dbReference>
<name>A0ABQ1XC26_9PROT</name>
<dbReference type="InterPro" id="IPR052907">
    <property type="entry name" value="Beta-lactamase/esterase"/>
</dbReference>
<accession>A0ABQ1XC26</accession>
<feature type="domain" description="Beta-lactamase-related" evidence="1">
    <location>
        <begin position="21"/>
        <end position="368"/>
    </location>
</feature>
<comment type="caution">
    <text evidence="2">The sequence shown here is derived from an EMBL/GenBank/DDBJ whole genome shotgun (WGS) entry which is preliminary data.</text>
</comment>
<reference evidence="3" key="1">
    <citation type="journal article" date="2019" name="Int. J. Syst. Evol. Microbiol.">
        <title>The Global Catalogue of Microorganisms (GCM) 10K type strain sequencing project: providing services to taxonomists for standard genome sequencing and annotation.</title>
        <authorList>
            <consortium name="The Broad Institute Genomics Platform"/>
            <consortium name="The Broad Institute Genome Sequencing Center for Infectious Disease"/>
            <person name="Wu L."/>
            <person name="Ma J."/>
        </authorList>
    </citation>
    <scope>NUCLEOTIDE SEQUENCE [LARGE SCALE GENOMIC DNA]</scope>
    <source>
        <strain evidence="3">CGMCC 1.12766</strain>
    </source>
</reference>